<evidence type="ECO:0000313" key="2">
    <source>
        <dbReference type="Proteomes" id="UP000699042"/>
    </source>
</evidence>
<dbReference type="Proteomes" id="UP000699042">
    <property type="component" value="Unassembled WGS sequence"/>
</dbReference>
<accession>A0A9P7UFY7</accession>
<evidence type="ECO:0000313" key="1">
    <source>
        <dbReference type="EMBL" id="KAG7047245.1"/>
    </source>
</evidence>
<dbReference type="EMBL" id="JAESDN010000007">
    <property type="protein sequence ID" value="KAG7047245.1"/>
    <property type="molecule type" value="Genomic_DNA"/>
</dbReference>
<proteinExistence type="predicted"/>
<reference evidence="1" key="1">
    <citation type="submission" date="2021-05" db="EMBL/GenBank/DDBJ databases">
        <title>Comparative genomics of three Colletotrichum scovillei strains and genetic complementation revealed genes involved fungal growth and virulence on chili pepper.</title>
        <authorList>
            <person name="Hsieh D.-K."/>
            <person name="Chuang S.-C."/>
            <person name="Chen C.-Y."/>
            <person name="Chao Y.-T."/>
            <person name="Lu M.-Y.J."/>
            <person name="Lee M.-H."/>
            <person name="Shih M.-C."/>
        </authorList>
    </citation>
    <scope>NUCLEOTIDE SEQUENCE</scope>
    <source>
        <strain evidence="1">Coll-153</strain>
    </source>
</reference>
<organism evidence="1 2">
    <name type="scientific">Colletotrichum scovillei</name>
    <dbReference type="NCBI Taxonomy" id="1209932"/>
    <lineage>
        <taxon>Eukaryota</taxon>
        <taxon>Fungi</taxon>
        <taxon>Dikarya</taxon>
        <taxon>Ascomycota</taxon>
        <taxon>Pezizomycotina</taxon>
        <taxon>Sordariomycetes</taxon>
        <taxon>Hypocreomycetidae</taxon>
        <taxon>Glomerellales</taxon>
        <taxon>Glomerellaceae</taxon>
        <taxon>Colletotrichum</taxon>
        <taxon>Colletotrichum acutatum species complex</taxon>
    </lineage>
</organism>
<comment type="caution">
    <text evidence="1">The sequence shown here is derived from an EMBL/GenBank/DDBJ whole genome shotgun (WGS) entry which is preliminary data.</text>
</comment>
<keyword evidence="2" id="KW-1185">Reference proteome</keyword>
<gene>
    <name evidence="1" type="ORF">JMJ77_010599</name>
</gene>
<protein>
    <submittedName>
        <fullName evidence="1">Uncharacterized protein</fullName>
    </submittedName>
</protein>
<name>A0A9P7UFY7_9PEZI</name>
<sequence>MSTGWGSKVGDMAMHAHECGLISLFITKNPSGYESYHGFVILLPRMNI</sequence>
<dbReference type="AlphaFoldDB" id="A0A9P7UFY7"/>